<dbReference type="EMBL" id="CDMZ01005702">
    <property type="protein sequence ID" value="CEM53515.1"/>
    <property type="molecule type" value="Genomic_DNA"/>
</dbReference>
<proteinExistence type="predicted"/>
<feature type="compositionally biased region" description="Acidic residues" evidence="1">
    <location>
        <begin position="17"/>
        <end position="26"/>
    </location>
</feature>
<dbReference type="VEuPathDB" id="CryptoDB:Cvel_12022"/>
<dbReference type="AlphaFoldDB" id="A0A0G4I8X6"/>
<gene>
    <name evidence="2" type="ORF">Cvel_12022</name>
</gene>
<evidence type="ECO:0000256" key="1">
    <source>
        <dbReference type="SAM" id="MobiDB-lite"/>
    </source>
</evidence>
<sequence length="132" mass="14057">MVVCLEATEQTNRADLGEEEEEEEERNNEAADGRPGSLRSSNPEAPPAAAVVLSFPEKKHDTAEKNQLASTRATPVPLPRPFPFPLVAGDAGHSAPETPCFERGGLMHTPSEEVKPAGKAEGEDAGDLSERV</sequence>
<feature type="compositionally biased region" description="Basic and acidic residues" evidence="1">
    <location>
        <begin position="110"/>
        <end position="132"/>
    </location>
</feature>
<protein>
    <submittedName>
        <fullName evidence="2">Uncharacterized protein</fullName>
    </submittedName>
</protein>
<evidence type="ECO:0000313" key="2">
    <source>
        <dbReference type="EMBL" id="CEM53515.1"/>
    </source>
</evidence>
<organism evidence="2">
    <name type="scientific">Chromera velia CCMP2878</name>
    <dbReference type="NCBI Taxonomy" id="1169474"/>
    <lineage>
        <taxon>Eukaryota</taxon>
        <taxon>Sar</taxon>
        <taxon>Alveolata</taxon>
        <taxon>Colpodellida</taxon>
        <taxon>Chromeraceae</taxon>
        <taxon>Chromera</taxon>
    </lineage>
</organism>
<reference evidence="2" key="1">
    <citation type="submission" date="2014-11" db="EMBL/GenBank/DDBJ databases">
        <authorList>
            <person name="Otto D Thomas"/>
            <person name="Naeem Raeece"/>
        </authorList>
    </citation>
    <scope>NUCLEOTIDE SEQUENCE</scope>
</reference>
<name>A0A0G4I8X6_9ALVE</name>
<accession>A0A0G4I8X6</accession>
<feature type="region of interest" description="Disordered" evidence="1">
    <location>
        <begin position="1"/>
        <end position="132"/>
    </location>
</feature>